<feature type="domain" description="Translation initiation factor 3 N-terminal" evidence="4">
    <location>
        <begin position="63"/>
        <end position="129"/>
    </location>
</feature>
<evidence type="ECO:0000313" key="5">
    <source>
        <dbReference type="EMBL" id="KAL3423285.1"/>
    </source>
</evidence>
<dbReference type="PANTHER" id="PTHR10938">
    <property type="entry name" value="TRANSLATION INITIATION FACTOR IF-3"/>
    <property type="match status" value="1"/>
</dbReference>
<evidence type="ECO:0000256" key="3">
    <source>
        <dbReference type="ARBA" id="ARBA00022917"/>
    </source>
</evidence>
<dbReference type="SUPFAM" id="SSF55200">
    <property type="entry name" value="Translation initiation factor IF3, C-terminal domain"/>
    <property type="match status" value="1"/>
</dbReference>
<dbReference type="Proteomes" id="UP001629113">
    <property type="component" value="Unassembled WGS sequence"/>
</dbReference>
<dbReference type="EMBL" id="JBFCZG010000004">
    <property type="protein sequence ID" value="KAL3423285.1"/>
    <property type="molecule type" value="Genomic_DNA"/>
</dbReference>
<organism evidence="5 6">
    <name type="scientific">Phlyctema vagabunda</name>
    <dbReference type="NCBI Taxonomy" id="108571"/>
    <lineage>
        <taxon>Eukaryota</taxon>
        <taxon>Fungi</taxon>
        <taxon>Dikarya</taxon>
        <taxon>Ascomycota</taxon>
        <taxon>Pezizomycotina</taxon>
        <taxon>Leotiomycetes</taxon>
        <taxon>Helotiales</taxon>
        <taxon>Dermateaceae</taxon>
        <taxon>Phlyctema</taxon>
    </lineage>
</organism>
<dbReference type="Gene3D" id="3.10.20.80">
    <property type="entry name" value="Translation initiation factor 3 (IF-3), N-terminal domain"/>
    <property type="match status" value="1"/>
</dbReference>
<keyword evidence="3" id="KW-0648">Protein biosynthesis</keyword>
<dbReference type="Gene3D" id="3.30.110.10">
    <property type="entry name" value="Translation initiation factor 3 (IF-3), C-terminal domain"/>
    <property type="match status" value="1"/>
</dbReference>
<name>A0ABR4PIX3_9HELO</name>
<evidence type="ECO:0000256" key="2">
    <source>
        <dbReference type="ARBA" id="ARBA00022540"/>
    </source>
</evidence>
<dbReference type="Pfam" id="PF05198">
    <property type="entry name" value="IF3_N"/>
    <property type="match status" value="1"/>
</dbReference>
<dbReference type="InterPro" id="IPR001288">
    <property type="entry name" value="Translation_initiation_fac_3"/>
</dbReference>
<proteinExistence type="inferred from homology"/>
<evidence type="ECO:0000313" key="6">
    <source>
        <dbReference type="Proteomes" id="UP001629113"/>
    </source>
</evidence>
<evidence type="ECO:0000259" key="4">
    <source>
        <dbReference type="Pfam" id="PF05198"/>
    </source>
</evidence>
<keyword evidence="2 5" id="KW-0396">Initiation factor</keyword>
<evidence type="ECO:0000256" key="1">
    <source>
        <dbReference type="ARBA" id="ARBA00005439"/>
    </source>
</evidence>
<accession>A0ABR4PIX3</accession>
<dbReference type="PANTHER" id="PTHR10938:SF0">
    <property type="entry name" value="TRANSLATION INITIATION FACTOR IF-3, MITOCHONDRIAL"/>
    <property type="match status" value="1"/>
</dbReference>
<dbReference type="InterPro" id="IPR019814">
    <property type="entry name" value="Translation_initiation_fac_3_N"/>
</dbReference>
<sequence>MRTKCMFSSAAALHRVFVAPIIRPNHIRTCITTQCPTRIVQYSVQQQRCYAAPSSERRLPRDDQIRSWSVVLVNDDGKLEDPRSKSDVLSSLDRDKYTLAVVDPGEPGMPPICKILEKKALREAEKAKKAAKNPAATSKTIELNWAIDDNDAGHRINKIKDFLNKGYKVEVIMAKKRRGRKPTLEQAENLVEKIKEAVTTVEGARETKPMDGKLMETATIFLEGKSHK</sequence>
<keyword evidence="6" id="KW-1185">Reference proteome</keyword>
<protein>
    <submittedName>
        <fullName evidence="5">Translation initiation factor</fullName>
    </submittedName>
</protein>
<dbReference type="InterPro" id="IPR036787">
    <property type="entry name" value="T_IF-3_N_sf"/>
</dbReference>
<gene>
    <name evidence="5" type="ORF">PVAG01_05032</name>
</gene>
<dbReference type="InterPro" id="IPR036788">
    <property type="entry name" value="T_IF-3_C_sf"/>
</dbReference>
<reference evidence="5 6" key="1">
    <citation type="submission" date="2024-06" db="EMBL/GenBank/DDBJ databases">
        <title>Complete genome of Phlyctema vagabunda strain 19-DSS-EL-015.</title>
        <authorList>
            <person name="Fiorenzani C."/>
        </authorList>
    </citation>
    <scope>NUCLEOTIDE SEQUENCE [LARGE SCALE GENOMIC DNA]</scope>
    <source>
        <strain evidence="5 6">19-DSS-EL-015</strain>
    </source>
</reference>
<comment type="caution">
    <text evidence="5">The sequence shown here is derived from an EMBL/GenBank/DDBJ whole genome shotgun (WGS) entry which is preliminary data.</text>
</comment>
<dbReference type="GO" id="GO:0003743">
    <property type="term" value="F:translation initiation factor activity"/>
    <property type="evidence" value="ECO:0007669"/>
    <property type="project" value="UniProtKB-KW"/>
</dbReference>
<comment type="similarity">
    <text evidence="1">Belongs to the IF-3 family.</text>
</comment>